<name>A0A934WYT6_9BACT</name>
<evidence type="ECO:0000313" key="1">
    <source>
        <dbReference type="EMBL" id="MBK6265320.1"/>
    </source>
</evidence>
<keyword evidence="1" id="KW-0489">Methyltransferase</keyword>
<dbReference type="GO" id="GO:0008168">
    <property type="term" value="F:methyltransferase activity"/>
    <property type="evidence" value="ECO:0007669"/>
    <property type="project" value="UniProtKB-KW"/>
</dbReference>
<dbReference type="GO" id="GO:0032259">
    <property type="term" value="P:methylation"/>
    <property type="evidence" value="ECO:0007669"/>
    <property type="project" value="UniProtKB-KW"/>
</dbReference>
<dbReference type="CDD" id="cd02440">
    <property type="entry name" value="AdoMet_MTases"/>
    <property type="match status" value="1"/>
</dbReference>
<dbReference type="AlphaFoldDB" id="A0A934WYT6"/>
<dbReference type="Gene3D" id="3.40.50.150">
    <property type="entry name" value="Vaccinia Virus protein VP39"/>
    <property type="match status" value="1"/>
</dbReference>
<protein>
    <submittedName>
        <fullName evidence="1">Class I SAM-dependent methyltransferase</fullName>
    </submittedName>
</protein>
<dbReference type="InterPro" id="IPR029063">
    <property type="entry name" value="SAM-dependent_MTases_sf"/>
</dbReference>
<proteinExistence type="predicted"/>
<dbReference type="EMBL" id="JAEQBW010000003">
    <property type="protein sequence ID" value="MBK6265320.1"/>
    <property type="molecule type" value="Genomic_DNA"/>
</dbReference>
<accession>A0A934WYT6</accession>
<organism evidence="1 2">
    <name type="scientific">Marivirga aurantiaca</name>
    <dbReference type="NCBI Taxonomy" id="2802615"/>
    <lineage>
        <taxon>Bacteria</taxon>
        <taxon>Pseudomonadati</taxon>
        <taxon>Bacteroidota</taxon>
        <taxon>Cytophagia</taxon>
        <taxon>Cytophagales</taxon>
        <taxon>Marivirgaceae</taxon>
        <taxon>Marivirga</taxon>
    </lineage>
</organism>
<dbReference type="Pfam" id="PF13489">
    <property type="entry name" value="Methyltransf_23"/>
    <property type="match status" value="1"/>
</dbReference>
<sequence length="234" mass="27605">MITENTLRIIEQYQNRPEFKKMFEKYHHTQIMHNTRAAEIIAPKVMELVKPESVIDVGCGLGSWLQVFNHLGVENIQGIEGEHLRMRDLLVDQKLIHLMDLEKPIELEEKFDLVVCLEVAEHLSEEAADDFVTSLTELGDAILFSAAIPLQGGLNHINEQWADYWQEKFEKKGFGFHDLIRPLFWDNEEVEWWYRQNMFLILKDGVYPYQKEATIRRVVHPDAFTYYRKQQVSQ</sequence>
<dbReference type="Proteomes" id="UP000611723">
    <property type="component" value="Unassembled WGS sequence"/>
</dbReference>
<dbReference type="RefSeq" id="WP_201430988.1">
    <property type="nucleotide sequence ID" value="NZ_JAEQBW010000003.1"/>
</dbReference>
<reference evidence="1" key="1">
    <citation type="submission" date="2021-01" db="EMBL/GenBank/DDBJ databases">
        <title>Marivirga aurantiaca sp. nov., isolated from intertidal surface sediments.</title>
        <authorList>
            <person name="Zhang M."/>
        </authorList>
    </citation>
    <scope>NUCLEOTIDE SEQUENCE</scope>
    <source>
        <strain evidence="1">S37H4</strain>
    </source>
</reference>
<dbReference type="SUPFAM" id="SSF53335">
    <property type="entry name" value="S-adenosyl-L-methionine-dependent methyltransferases"/>
    <property type="match status" value="1"/>
</dbReference>
<evidence type="ECO:0000313" key="2">
    <source>
        <dbReference type="Proteomes" id="UP000611723"/>
    </source>
</evidence>
<keyword evidence="2" id="KW-1185">Reference proteome</keyword>
<gene>
    <name evidence="1" type="ORF">JKA74_09730</name>
</gene>
<keyword evidence="1" id="KW-0808">Transferase</keyword>
<comment type="caution">
    <text evidence="1">The sequence shown here is derived from an EMBL/GenBank/DDBJ whole genome shotgun (WGS) entry which is preliminary data.</text>
</comment>